<keyword evidence="2 4" id="KW-0067">ATP-binding</keyword>
<protein>
    <submittedName>
        <fullName evidence="4">Sugar ABC transporter ATP-binding protein</fullName>
    </submittedName>
</protein>
<dbReference type="InterPro" id="IPR003439">
    <property type="entry name" value="ABC_transporter-like_ATP-bd"/>
</dbReference>
<dbReference type="PROSITE" id="PS00211">
    <property type="entry name" value="ABC_TRANSPORTER_1"/>
    <property type="match status" value="1"/>
</dbReference>
<accession>A0A9D2PU22</accession>
<organism evidence="4 5">
    <name type="scientific">Candidatus Enterocloster excrementigallinarum</name>
    <dbReference type="NCBI Taxonomy" id="2838558"/>
    <lineage>
        <taxon>Bacteria</taxon>
        <taxon>Bacillati</taxon>
        <taxon>Bacillota</taxon>
        <taxon>Clostridia</taxon>
        <taxon>Lachnospirales</taxon>
        <taxon>Lachnospiraceae</taxon>
        <taxon>Enterocloster</taxon>
    </lineage>
</organism>
<sequence length="554" mass="60960">MYKRRWRSRPKTREKRLVYLEKIPYVLEMENITKEYSGNQVLKGVNLKIKPGEIHALMGENGAGKSTLMNILFGMPVIHSTGSFGGTVKIEGEPANIDTPLKAMEYGIGMVHQEFMLIPGFTVTENIKVGREISTPNLISKVFGPAMETLDFEAMAKDARKALKKIGLQIEDYVKVAGLPVGYMQFIEIAREIDKTGIRLLVFDEPTAVLTETEADRLLEVMRVIASQGIAIIFITHRLDEVMAVADSMTILRDGEFVASKAIRDTNVTEIAELMIGRKVEKLVEDDGEDNRVLSDDKIAVSLRNYYVDMPGEQVKGIDLDIRKGEIFGIGGLAGQGKLGIPNGIMGLYSAEGQVLVNGEALDLDKLGSALKHKVAFVSEDRKGVGLLLEESIEQNIAFSAMQTNNRFLKKIAWMRIYDRRAAGAHAEDMVKKLDIRCTGIRQPVGRLSGGNQQKVCLARALTLDPDILFVSEPTRGIDIGAKKLVLEYLVQLNRKTGMTVVIVSSELVELRSISDRIAIISDGKLSGIFRPDASDAEFGLAMSGTKTKGGEKA</sequence>
<gene>
    <name evidence="4" type="ORF">H9931_06780</name>
</gene>
<evidence type="ECO:0000313" key="5">
    <source>
        <dbReference type="Proteomes" id="UP000823863"/>
    </source>
</evidence>
<reference evidence="4" key="1">
    <citation type="journal article" date="2021" name="PeerJ">
        <title>Extensive microbial diversity within the chicken gut microbiome revealed by metagenomics and culture.</title>
        <authorList>
            <person name="Gilroy R."/>
            <person name="Ravi A."/>
            <person name="Getino M."/>
            <person name="Pursley I."/>
            <person name="Horton D.L."/>
            <person name="Alikhan N.F."/>
            <person name="Baker D."/>
            <person name="Gharbi K."/>
            <person name="Hall N."/>
            <person name="Watson M."/>
            <person name="Adriaenssens E.M."/>
            <person name="Foster-Nyarko E."/>
            <person name="Jarju S."/>
            <person name="Secka A."/>
            <person name="Antonio M."/>
            <person name="Oren A."/>
            <person name="Chaudhuri R.R."/>
            <person name="La Ragione R."/>
            <person name="Hildebrand F."/>
            <person name="Pallen M.J."/>
        </authorList>
    </citation>
    <scope>NUCLEOTIDE SEQUENCE</scope>
    <source>
        <strain evidence="4">CHK198-12963</strain>
    </source>
</reference>
<dbReference type="PANTHER" id="PTHR43790:SF4">
    <property type="entry name" value="GUANOSINE IMPORT ATP-BINDING PROTEIN NUPO"/>
    <property type="match status" value="1"/>
</dbReference>
<dbReference type="AlphaFoldDB" id="A0A9D2PU22"/>
<evidence type="ECO:0000256" key="2">
    <source>
        <dbReference type="ARBA" id="ARBA00022840"/>
    </source>
</evidence>
<dbReference type="InterPro" id="IPR027417">
    <property type="entry name" value="P-loop_NTPase"/>
</dbReference>
<dbReference type="Proteomes" id="UP000823863">
    <property type="component" value="Unassembled WGS sequence"/>
</dbReference>
<evidence type="ECO:0000256" key="1">
    <source>
        <dbReference type="ARBA" id="ARBA00022741"/>
    </source>
</evidence>
<dbReference type="EMBL" id="DWWB01000034">
    <property type="protein sequence ID" value="HJC66409.1"/>
    <property type="molecule type" value="Genomic_DNA"/>
</dbReference>
<dbReference type="InterPro" id="IPR003593">
    <property type="entry name" value="AAA+_ATPase"/>
</dbReference>
<dbReference type="GO" id="GO:0005524">
    <property type="term" value="F:ATP binding"/>
    <property type="evidence" value="ECO:0007669"/>
    <property type="project" value="UniProtKB-KW"/>
</dbReference>
<name>A0A9D2PU22_9FIRM</name>
<dbReference type="CDD" id="cd03215">
    <property type="entry name" value="ABC_Carb_Monos_II"/>
    <property type="match status" value="1"/>
</dbReference>
<dbReference type="SMART" id="SM00382">
    <property type="entry name" value="AAA"/>
    <property type="match status" value="2"/>
</dbReference>
<dbReference type="Pfam" id="PF00005">
    <property type="entry name" value="ABC_tran"/>
    <property type="match status" value="2"/>
</dbReference>
<dbReference type="PANTHER" id="PTHR43790">
    <property type="entry name" value="CARBOHYDRATE TRANSPORT ATP-BINDING PROTEIN MG119-RELATED"/>
    <property type="match status" value="1"/>
</dbReference>
<proteinExistence type="predicted"/>
<dbReference type="GO" id="GO:0016887">
    <property type="term" value="F:ATP hydrolysis activity"/>
    <property type="evidence" value="ECO:0007669"/>
    <property type="project" value="InterPro"/>
</dbReference>
<reference evidence="4" key="2">
    <citation type="submission" date="2021-04" db="EMBL/GenBank/DDBJ databases">
        <authorList>
            <person name="Gilroy R."/>
        </authorList>
    </citation>
    <scope>NUCLEOTIDE SEQUENCE</scope>
    <source>
        <strain evidence="4">CHK198-12963</strain>
    </source>
</reference>
<feature type="domain" description="ABC transporter" evidence="3">
    <location>
        <begin position="27"/>
        <end position="548"/>
    </location>
</feature>
<keyword evidence="1" id="KW-0547">Nucleotide-binding</keyword>
<dbReference type="Gene3D" id="3.40.50.300">
    <property type="entry name" value="P-loop containing nucleotide triphosphate hydrolases"/>
    <property type="match status" value="2"/>
</dbReference>
<dbReference type="InterPro" id="IPR050107">
    <property type="entry name" value="ABC_carbohydrate_import_ATPase"/>
</dbReference>
<dbReference type="InterPro" id="IPR017871">
    <property type="entry name" value="ABC_transporter-like_CS"/>
</dbReference>
<evidence type="ECO:0000313" key="4">
    <source>
        <dbReference type="EMBL" id="HJC66409.1"/>
    </source>
</evidence>
<dbReference type="CDD" id="cd03216">
    <property type="entry name" value="ABC_Carb_Monos_I"/>
    <property type="match status" value="1"/>
</dbReference>
<dbReference type="PROSITE" id="PS50893">
    <property type="entry name" value="ABC_TRANSPORTER_2"/>
    <property type="match status" value="1"/>
</dbReference>
<dbReference type="SUPFAM" id="SSF52540">
    <property type="entry name" value="P-loop containing nucleoside triphosphate hydrolases"/>
    <property type="match status" value="2"/>
</dbReference>
<evidence type="ECO:0000259" key="3">
    <source>
        <dbReference type="PROSITE" id="PS50893"/>
    </source>
</evidence>
<comment type="caution">
    <text evidence="4">The sequence shown here is derived from an EMBL/GenBank/DDBJ whole genome shotgun (WGS) entry which is preliminary data.</text>
</comment>